<feature type="region of interest" description="Disordered" evidence="5">
    <location>
        <begin position="239"/>
        <end position="420"/>
    </location>
</feature>
<dbReference type="AlphaFoldDB" id="A0A1X6MQS7"/>
<accession>A0A1X6MQS7</accession>
<dbReference type="Proteomes" id="UP000194127">
    <property type="component" value="Unassembled WGS sequence"/>
</dbReference>
<comment type="subcellular location">
    <subcellularLocation>
        <location evidence="1">Nucleus</location>
    </subcellularLocation>
</comment>
<feature type="compositionally biased region" description="Polar residues" evidence="5">
    <location>
        <begin position="239"/>
        <end position="258"/>
    </location>
</feature>
<evidence type="ECO:0000256" key="1">
    <source>
        <dbReference type="ARBA" id="ARBA00004123"/>
    </source>
</evidence>
<protein>
    <recommendedName>
        <fullName evidence="6">XLF-like N-terminal domain-containing protein</fullName>
    </recommendedName>
</protein>
<evidence type="ECO:0000256" key="4">
    <source>
        <dbReference type="ARBA" id="ARBA00023242"/>
    </source>
</evidence>
<evidence type="ECO:0000313" key="8">
    <source>
        <dbReference type="Proteomes" id="UP000194127"/>
    </source>
</evidence>
<dbReference type="CDD" id="cd22285">
    <property type="entry name" value="HD_XLF_N"/>
    <property type="match status" value="1"/>
</dbReference>
<gene>
    <name evidence="7" type="ORF">POSPLADRAFT_1067312</name>
</gene>
<feature type="compositionally biased region" description="Polar residues" evidence="5">
    <location>
        <begin position="353"/>
        <end position="367"/>
    </location>
</feature>
<organism evidence="7 8">
    <name type="scientific">Postia placenta MAD-698-R-SB12</name>
    <dbReference type="NCBI Taxonomy" id="670580"/>
    <lineage>
        <taxon>Eukaryota</taxon>
        <taxon>Fungi</taxon>
        <taxon>Dikarya</taxon>
        <taxon>Basidiomycota</taxon>
        <taxon>Agaricomycotina</taxon>
        <taxon>Agaricomycetes</taxon>
        <taxon>Polyporales</taxon>
        <taxon>Adustoporiaceae</taxon>
        <taxon>Rhodonia</taxon>
    </lineage>
</organism>
<keyword evidence="3" id="KW-0234">DNA repair</keyword>
<name>A0A1X6MQS7_9APHY</name>
<dbReference type="GO" id="GO:0006303">
    <property type="term" value="P:double-strand break repair via nonhomologous end joining"/>
    <property type="evidence" value="ECO:0007669"/>
    <property type="project" value="UniProtKB-ARBA"/>
</dbReference>
<dbReference type="EMBL" id="KZ110603">
    <property type="protein sequence ID" value="OSX58764.1"/>
    <property type="molecule type" value="Genomic_DNA"/>
</dbReference>
<feature type="compositionally biased region" description="Polar residues" evidence="5">
    <location>
        <begin position="324"/>
        <end position="343"/>
    </location>
</feature>
<evidence type="ECO:0000313" key="7">
    <source>
        <dbReference type="EMBL" id="OSX58764.1"/>
    </source>
</evidence>
<dbReference type="Gene3D" id="2.170.210.10">
    <property type="entry name" value="DNA double-strand break repair and VJ recombination XRCC4, N-terminal"/>
    <property type="match status" value="1"/>
</dbReference>
<evidence type="ECO:0000256" key="5">
    <source>
        <dbReference type="SAM" id="MobiDB-lite"/>
    </source>
</evidence>
<dbReference type="GeneID" id="36327122"/>
<dbReference type="InterPro" id="IPR015381">
    <property type="entry name" value="XLF-like_N"/>
</dbReference>
<evidence type="ECO:0000259" key="6">
    <source>
        <dbReference type="Pfam" id="PF09302"/>
    </source>
</evidence>
<dbReference type="OrthoDB" id="3184250at2759"/>
<evidence type="ECO:0000256" key="2">
    <source>
        <dbReference type="ARBA" id="ARBA00022763"/>
    </source>
</evidence>
<dbReference type="Pfam" id="PF09302">
    <property type="entry name" value="XLF"/>
    <property type="match status" value="1"/>
</dbReference>
<dbReference type="RefSeq" id="XP_024335558.1">
    <property type="nucleotide sequence ID" value="XM_024482172.1"/>
</dbReference>
<keyword evidence="8" id="KW-1185">Reference proteome</keyword>
<dbReference type="GO" id="GO:0005634">
    <property type="term" value="C:nucleus"/>
    <property type="evidence" value="ECO:0007669"/>
    <property type="project" value="UniProtKB-SubCell"/>
</dbReference>
<proteinExistence type="predicted"/>
<keyword evidence="4" id="KW-0539">Nucleus</keyword>
<evidence type="ECO:0000256" key="3">
    <source>
        <dbReference type="ARBA" id="ARBA00023204"/>
    </source>
</evidence>
<dbReference type="InterPro" id="IPR038051">
    <property type="entry name" value="XRCC4-like_N_sf"/>
</dbReference>
<feature type="domain" description="XLF-like N-terminal" evidence="6">
    <location>
        <begin position="17"/>
        <end position="133"/>
    </location>
</feature>
<reference evidence="7 8" key="1">
    <citation type="submission" date="2017-04" db="EMBL/GenBank/DDBJ databases">
        <title>Genome Sequence of the Model Brown-Rot Fungus Postia placenta SB12.</title>
        <authorList>
            <consortium name="DOE Joint Genome Institute"/>
            <person name="Gaskell J."/>
            <person name="Kersten P."/>
            <person name="Larrondo L.F."/>
            <person name="Canessa P."/>
            <person name="Martinez D."/>
            <person name="Hibbett D."/>
            <person name="Schmoll M."/>
            <person name="Kubicek C.P."/>
            <person name="Martinez A.T."/>
            <person name="Yadav J."/>
            <person name="Master E."/>
            <person name="Magnuson J.K."/>
            <person name="James T."/>
            <person name="Yaver D."/>
            <person name="Berka R."/>
            <person name="Labutti K."/>
            <person name="Lipzen A."/>
            <person name="Aerts A."/>
            <person name="Barry K."/>
            <person name="Henrissat B."/>
            <person name="Blanchette R."/>
            <person name="Grigoriev I."/>
            <person name="Cullen D."/>
        </authorList>
    </citation>
    <scope>NUCLEOTIDE SEQUENCE [LARGE SCALE GENOMIC DNA]</scope>
    <source>
        <strain evidence="7 8">MAD-698-R-SB12</strain>
    </source>
</reference>
<feature type="compositionally biased region" description="Acidic residues" evidence="5">
    <location>
        <begin position="293"/>
        <end position="303"/>
    </location>
</feature>
<sequence>MEYVCEEHLKLLLSKEWLVKIDSEKSVSYLLKFYASAVDMSCCILITDTRNVWGEALTSKQIARRWRDCNPKHSPEFPNIEEEDKWRTAILEVLSASHTLGAIMDLNFGIVDSHYADFSFELGNDEFRWRWDTYPLGAKAAADVLSRQLIMPLISVTHLAFSSADPVSELSEADLEKAVDKVGRTARRTVDTHVKHAVSRPRVATTLRRMTAVFNYLPDPPSISLDVVKPDLSLPTIQLKSRASTKSPRSSDLQTSVLAVNKGPAVDSMETVGSQPTPEIIPSEAISSRPADEDSVTEDEDEDRPAVLAAKGQIEDVVGGPSRSAVTSPSGSPTRAVSSQRLRQSGPGRARTPEQTSSQGVPSIDSPSSPPAKRTKRTVESSSSSGDEDSEAERRRHVARIKSTSTRGAKQPLKRGGRRF</sequence>
<keyword evidence="2" id="KW-0227">DNA damage</keyword>